<name>A0AAV4F836_9GAST</name>
<comment type="caution">
    <text evidence="1">The sequence shown here is derived from an EMBL/GenBank/DDBJ whole genome shotgun (WGS) entry which is preliminary data.</text>
</comment>
<gene>
    <name evidence="1" type="ORF">ElyMa_000301100</name>
</gene>
<accession>A0AAV4F836</accession>
<dbReference type="Proteomes" id="UP000762676">
    <property type="component" value="Unassembled WGS sequence"/>
</dbReference>
<protein>
    <submittedName>
        <fullName evidence="1">Uncharacterized protein</fullName>
    </submittedName>
</protein>
<evidence type="ECO:0000313" key="1">
    <source>
        <dbReference type="EMBL" id="GFR69434.1"/>
    </source>
</evidence>
<sequence length="117" mass="12381">MVCISSGWGRTSPLIPADSAWVSHGLPSVRRKVCGTRQRPATPATRGQCDASPNGLLGYCLVTAVSKPGLTSGRESSLQETHSCITSGQTAGEMSDGMTRVLFMGYPPSLNTSYYLI</sequence>
<dbReference type="AlphaFoldDB" id="A0AAV4F836"/>
<reference evidence="1 2" key="1">
    <citation type="journal article" date="2021" name="Elife">
        <title>Chloroplast acquisition without the gene transfer in kleptoplastic sea slugs, Plakobranchus ocellatus.</title>
        <authorList>
            <person name="Maeda T."/>
            <person name="Takahashi S."/>
            <person name="Yoshida T."/>
            <person name="Shimamura S."/>
            <person name="Takaki Y."/>
            <person name="Nagai Y."/>
            <person name="Toyoda A."/>
            <person name="Suzuki Y."/>
            <person name="Arimoto A."/>
            <person name="Ishii H."/>
            <person name="Satoh N."/>
            <person name="Nishiyama T."/>
            <person name="Hasebe M."/>
            <person name="Maruyama T."/>
            <person name="Minagawa J."/>
            <person name="Obokata J."/>
            <person name="Shigenobu S."/>
        </authorList>
    </citation>
    <scope>NUCLEOTIDE SEQUENCE [LARGE SCALE GENOMIC DNA]</scope>
</reference>
<evidence type="ECO:0000313" key="2">
    <source>
        <dbReference type="Proteomes" id="UP000762676"/>
    </source>
</evidence>
<dbReference type="EMBL" id="BMAT01000615">
    <property type="protein sequence ID" value="GFR69434.1"/>
    <property type="molecule type" value="Genomic_DNA"/>
</dbReference>
<organism evidence="1 2">
    <name type="scientific">Elysia marginata</name>
    <dbReference type="NCBI Taxonomy" id="1093978"/>
    <lineage>
        <taxon>Eukaryota</taxon>
        <taxon>Metazoa</taxon>
        <taxon>Spiralia</taxon>
        <taxon>Lophotrochozoa</taxon>
        <taxon>Mollusca</taxon>
        <taxon>Gastropoda</taxon>
        <taxon>Heterobranchia</taxon>
        <taxon>Euthyneura</taxon>
        <taxon>Panpulmonata</taxon>
        <taxon>Sacoglossa</taxon>
        <taxon>Placobranchoidea</taxon>
        <taxon>Plakobranchidae</taxon>
        <taxon>Elysia</taxon>
    </lineage>
</organism>
<proteinExistence type="predicted"/>
<keyword evidence="2" id="KW-1185">Reference proteome</keyword>